<keyword evidence="1" id="KW-1133">Transmembrane helix</keyword>
<proteinExistence type="predicted"/>
<sequence length="351" mass="39458">MNITDKGILIGLGVVAIGIGAYFGIKKIRKNKAEKKANEEVDFDALMKKQYEEEVKFRSEKLEKEAEEMVKQNPVTREDLARIIANDPEFAKVLAKYISPVQIMAMKHMPSIQDIIKNDGAAAVENFKNEIGLNNTCNRSESVAGTTKHVKDYNRGLEYDVKMPLDSVHDVSNIKPLTEEVNNANLKAYAQSVHNEVYDALSTLSEDDQIALARRVFDGHFIAVCGKKVTLQDIPAFNDPKLKTSPKILAAMSEMIQQRMVDIAANTEANNVKVQTPVQPVVTEQPVQTEPIQNQSSNSPFIERGTPVTQKRMEEILLEDMEAKEKAMEIERKTAEDYNKWLRAYKGGFNI</sequence>
<evidence type="ECO:0000256" key="1">
    <source>
        <dbReference type="SAM" id="Phobius"/>
    </source>
</evidence>
<name>A0A8S5VGG2_9CAUD</name>
<keyword evidence="1" id="KW-0812">Transmembrane</keyword>
<keyword evidence="1" id="KW-0472">Membrane</keyword>
<organism evidence="2">
    <name type="scientific">Myoviridae sp. ctkfK18</name>
    <dbReference type="NCBI Taxonomy" id="2825165"/>
    <lineage>
        <taxon>Viruses</taxon>
        <taxon>Duplodnaviria</taxon>
        <taxon>Heunggongvirae</taxon>
        <taxon>Uroviricota</taxon>
        <taxon>Caudoviricetes</taxon>
    </lineage>
</organism>
<reference evidence="2" key="1">
    <citation type="journal article" date="2021" name="Proc. Natl. Acad. Sci. U.S.A.">
        <title>A Catalog of Tens of Thousands of Viruses from Human Metagenomes Reveals Hidden Associations with Chronic Diseases.</title>
        <authorList>
            <person name="Tisza M.J."/>
            <person name="Buck C.B."/>
        </authorList>
    </citation>
    <scope>NUCLEOTIDE SEQUENCE</scope>
    <source>
        <strain evidence="2">CtkfK18</strain>
    </source>
</reference>
<accession>A0A8S5VGG2</accession>
<protein>
    <submittedName>
        <fullName evidence="2">ATPase</fullName>
    </submittedName>
</protein>
<evidence type="ECO:0000313" key="2">
    <source>
        <dbReference type="EMBL" id="DAG05858.1"/>
    </source>
</evidence>
<dbReference type="EMBL" id="BK016265">
    <property type="protein sequence ID" value="DAG05858.1"/>
    <property type="molecule type" value="Genomic_DNA"/>
</dbReference>
<feature type="transmembrane region" description="Helical" evidence="1">
    <location>
        <begin position="6"/>
        <end position="25"/>
    </location>
</feature>